<dbReference type="Pfam" id="PF00825">
    <property type="entry name" value="Ribonuclease_P"/>
    <property type="match status" value="1"/>
</dbReference>
<dbReference type="KEGG" id="ddu:GF1_24780"/>
<proteinExistence type="predicted"/>
<dbReference type="Proteomes" id="UP001063350">
    <property type="component" value="Chromosome"/>
</dbReference>
<dbReference type="PANTHER" id="PTHR33992:SF1">
    <property type="entry name" value="RIBONUCLEASE P PROTEIN COMPONENT"/>
    <property type="match status" value="1"/>
</dbReference>
<keyword evidence="5" id="KW-0694">RNA-binding</keyword>
<evidence type="ECO:0000313" key="8">
    <source>
        <dbReference type="Proteomes" id="UP001063350"/>
    </source>
</evidence>
<keyword evidence="3" id="KW-0255">Endonuclease</keyword>
<reference evidence="7" key="1">
    <citation type="submission" date="2020-12" db="EMBL/GenBank/DDBJ databases">
        <title>Desulfobium dissulfuricans gen. nov., sp. nov., a novel mesophilic, sulfate-reducing bacterium isolated from a deep-sea hydrothermal vent.</title>
        <authorList>
            <person name="Hashimoto Y."/>
            <person name="Tame A."/>
            <person name="Sawayama S."/>
            <person name="Miyazaki J."/>
            <person name="Takai K."/>
            <person name="Nakagawa S."/>
        </authorList>
    </citation>
    <scope>NUCLEOTIDE SEQUENCE</scope>
    <source>
        <strain evidence="7">GF1</strain>
    </source>
</reference>
<protein>
    <recommendedName>
        <fullName evidence="6">Ribonuclease P protein component</fullName>
        <ecNumber evidence="6">3.1.26.5</ecNumber>
    </recommendedName>
</protein>
<dbReference type="EC" id="3.1.26.5" evidence="6"/>
<keyword evidence="8" id="KW-1185">Reference proteome</keyword>
<name>A0A915U6E9_9BACT</name>
<keyword evidence="1" id="KW-0819">tRNA processing</keyword>
<dbReference type="GO" id="GO:0000049">
    <property type="term" value="F:tRNA binding"/>
    <property type="evidence" value="ECO:0007669"/>
    <property type="project" value="InterPro"/>
</dbReference>
<evidence type="ECO:0000256" key="5">
    <source>
        <dbReference type="ARBA" id="ARBA00022884"/>
    </source>
</evidence>
<gene>
    <name evidence="7" type="ORF">GF1_24780</name>
</gene>
<dbReference type="InterPro" id="IPR000100">
    <property type="entry name" value="RNase_P"/>
</dbReference>
<evidence type="ECO:0000256" key="1">
    <source>
        <dbReference type="ARBA" id="ARBA00022694"/>
    </source>
</evidence>
<evidence type="ECO:0000256" key="3">
    <source>
        <dbReference type="ARBA" id="ARBA00022759"/>
    </source>
</evidence>
<organism evidence="7 8">
    <name type="scientific">Desulfolithobacter dissulfuricans</name>
    <dbReference type="NCBI Taxonomy" id="2795293"/>
    <lineage>
        <taxon>Bacteria</taxon>
        <taxon>Pseudomonadati</taxon>
        <taxon>Thermodesulfobacteriota</taxon>
        <taxon>Desulfobulbia</taxon>
        <taxon>Desulfobulbales</taxon>
        <taxon>Desulfobulbaceae</taxon>
        <taxon>Desulfolithobacter</taxon>
    </lineage>
</organism>
<sequence length="84" mass="9542">MQIIFRPNDLPYNRLGISVHRKTGGAVRRNRIKRIIRESFRCNRDLYPLNSDIVVTVRPDFGLDSAHDVTSTVAAMMASGKARE</sequence>
<evidence type="ECO:0000313" key="7">
    <source>
        <dbReference type="EMBL" id="BCO10102.1"/>
    </source>
</evidence>
<dbReference type="GO" id="GO:0030677">
    <property type="term" value="C:ribonuclease P complex"/>
    <property type="evidence" value="ECO:0007669"/>
    <property type="project" value="TreeGrafter"/>
</dbReference>
<dbReference type="GO" id="GO:0004526">
    <property type="term" value="F:ribonuclease P activity"/>
    <property type="evidence" value="ECO:0007669"/>
    <property type="project" value="UniProtKB-UniRule"/>
</dbReference>
<dbReference type="AlphaFoldDB" id="A0A915U6E9"/>
<dbReference type="InterPro" id="IPR020568">
    <property type="entry name" value="Ribosomal_Su5_D2-typ_SF"/>
</dbReference>
<keyword evidence="2" id="KW-0540">Nuclease</keyword>
<evidence type="ECO:0000256" key="4">
    <source>
        <dbReference type="ARBA" id="ARBA00022801"/>
    </source>
</evidence>
<dbReference type="PANTHER" id="PTHR33992">
    <property type="entry name" value="RIBONUCLEASE P PROTEIN COMPONENT"/>
    <property type="match status" value="1"/>
</dbReference>
<evidence type="ECO:0000256" key="2">
    <source>
        <dbReference type="ARBA" id="ARBA00022722"/>
    </source>
</evidence>
<accession>A0A915U6E9</accession>
<dbReference type="InterPro" id="IPR014721">
    <property type="entry name" value="Ribsml_uS5_D2-typ_fold_subgr"/>
</dbReference>
<dbReference type="GO" id="GO:0042781">
    <property type="term" value="F:3'-tRNA processing endoribonuclease activity"/>
    <property type="evidence" value="ECO:0007669"/>
    <property type="project" value="TreeGrafter"/>
</dbReference>
<dbReference type="SUPFAM" id="SSF54211">
    <property type="entry name" value="Ribosomal protein S5 domain 2-like"/>
    <property type="match status" value="1"/>
</dbReference>
<dbReference type="Gene3D" id="3.30.230.10">
    <property type="match status" value="1"/>
</dbReference>
<evidence type="ECO:0000256" key="6">
    <source>
        <dbReference type="NCBIfam" id="TIGR00188"/>
    </source>
</evidence>
<dbReference type="EMBL" id="AP024233">
    <property type="protein sequence ID" value="BCO10102.1"/>
    <property type="molecule type" value="Genomic_DNA"/>
</dbReference>
<keyword evidence="4" id="KW-0378">Hydrolase</keyword>
<dbReference type="NCBIfam" id="TIGR00188">
    <property type="entry name" value="rnpA"/>
    <property type="match status" value="1"/>
</dbReference>